<reference evidence="2 3" key="1">
    <citation type="journal article" date="2007" name="Genome Biol.">
        <title>Interrupted coding sequences in Mycobacterium smegmatis: authentic mutations or sequencing errors?</title>
        <authorList>
            <person name="Deshayes C."/>
            <person name="Perrodou E."/>
            <person name="Gallien S."/>
            <person name="Euphrasie D."/>
            <person name="Schaeffer C."/>
            <person name="Van-Dorsselaer A."/>
            <person name="Poch O."/>
            <person name="Lecompte O."/>
            <person name="Reyrat J.M."/>
        </authorList>
    </citation>
    <scope>NUCLEOTIDE SEQUENCE [LARGE SCALE GENOMIC DNA]</scope>
    <source>
        <strain evidence="3">ATCC 700084 / mc(2)155</strain>
    </source>
</reference>
<evidence type="ECO:0000256" key="1">
    <source>
        <dbReference type="SAM" id="MobiDB-lite"/>
    </source>
</evidence>
<organism evidence="2 3">
    <name type="scientific">Mycolicibacterium smegmatis (strain ATCC 700084 / mc(2)155)</name>
    <name type="common">Mycobacterium smegmatis</name>
    <dbReference type="NCBI Taxonomy" id="246196"/>
    <lineage>
        <taxon>Bacteria</taxon>
        <taxon>Bacillati</taxon>
        <taxon>Actinomycetota</taxon>
        <taxon>Actinomycetes</taxon>
        <taxon>Mycobacteriales</taxon>
        <taxon>Mycobacteriaceae</taxon>
        <taxon>Mycolicibacterium</taxon>
    </lineage>
</organism>
<dbReference type="PATRIC" id="fig|246196.56.peg.3799"/>
<name>I7FN85_MYCS2</name>
<accession>I7FN85</accession>
<gene>
    <name evidence="2" type="ordered locus">MSMEI_3709</name>
</gene>
<feature type="region of interest" description="Disordered" evidence="1">
    <location>
        <begin position="1"/>
        <end position="41"/>
    </location>
</feature>
<sequence>MPRRRRSACAARRCRTLGEPGSPATDQVDAGSAGGGMTDPGYPPLPSVAVLEVSGAVLSWIVDEEPSTAPEISFTDPLRADWLWRVVGEQAHVAVVEGRTADLQVLPGSTDALRRLALGHWLRRWWPASIREGIAELDPALLDAEIALSTVAAEEFFTDDTLDSDVAGLLAPHTARLDALAAEGDPRVTALIDRCRDLAAEIGVDWTATVPVGPVRRADYALAAGSRTSRQDAIAGGVATVRWSAVPPGIFDAAEDTVEWSVRSDGGAVDVVVQVALSGPGHADGIPVTVRCGDHGGAGVLAADGRAEIPMVTGGRPTTETEAWNQDWSTAVVHVGATAGPDEDARTRARVRAFARARLAAPTADAYLAEILAAESDY</sequence>
<dbReference type="Proteomes" id="UP000006158">
    <property type="component" value="Chromosome"/>
</dbReference>
<reference evidence="2 3" key="2">
    <citation type="journal article" date="2009" name="Genome Res.">
        <title>Ortho-proteogenomics: multiple proteomes investigation through orthology and a new MS-based protocol.</title>
        <authorList>
            <person name="Gallien S."/>
            <person name="Perrodou E."/>
            <person name="Carapito C."/>
            <person name="Deshayes C."/>
            <person name="Reyrat J.M."/>
            <person name="Van Dorsselaer A."/>
            <person name="Poch O."/>
            <person name="Schaeffer C."/>
            <person name="Lecompte O."/>
        </authorList>
    </citation>
    <scope>NUCLEOTIDE SEQUENCE [LARGE SCALE GENOMIC DNA]</scope>
    <source>
        <strain evidence="3">ATCC 700084 / mc(2)155</strain>
    </source>
</reference>
<dbReference type="AlphaFoldDB" id="I7FN85"/>
<dbReference type="KEGG" id="msg:MSMEI_3709"/>
<feature type="compositionally biased region" description="Basic residues" evidence="1">
    <location>
        <begin position="1"/>
        <end position="15"/>
    </location>
</feature>
<proteinExistence type="predicted"/>
<evidence type="ECO:0000313" key="2">
    <source>
        <dbReference type="EMBL" id="AFP40168.1"/>
    </source>
</evidence>
<dbReference type="EMBL" id="CP001663">
    <property type="protein sequence ID" value="AFP40168.1"/>
    <property type="molecule type" value="Genomic_DNA"/>
</dbReference>
<protein>
    <submittedName>
        <fullName evidence="2">Uncharacterized protein</fullName>
    </submittedName>
</protein>
<evidence type="ECO:0000313" key="3">
    <source>
        <dbReference type="Proteomes" id="UP000006158"/>
    </source>
</evidence>